<keyword evidence="3 6" id="KW-0067">ATP-binding</keyword>
<accession>A0A1H0MWS2</accession>
<keyword evidence="10" id="KW-1185">Reference proteome</keyword>
<dbReference type="Pfam" id="PF02463">
    <property type="entry name" value="SMC_N"/>
    <property type="match status" value="1"/>
</dbReference>
<dbReference type="PIRSF" id="PIRSF005719">
    <property type="entry name" value="SMC"/>
    <property type="match status" value="1"/>
</dbReference>
<dbReference type="Proteomes" id="UP000198795">
    <property type="component" value="Unassembled WGS sequence"/>
</dbReference>
<dbReference type="PANTHER" id="PTHR43977">
    <property type="entry name" value="STRUCTURAL MAINTENANCE OF CHROMOSOMES PROTEIN 3"/>
    <property type="match status" value="1"/>
</dbReference>
<keyword evidence="2 6" id="KW-0547">Nucleotide-binding</keyword>
<sequence>MRISRLRLLGFKSFVEPTELVIEPGLTGVVGPNGCGKSNLLEALRWVMGETSHKSMRAAAMDDVIFSGTSSRPARNLAEVTIFIDNSERLAPVEFNDSDTIEITRRIEREAGSAYRINGREARARDVKILFEDAATGSRSPALVRQGQIGDIVNAKPEARRRILEDAAGIAGLHSRRHEAELRLKAAENNLARLNDVLGGLNSQIESLKRQARQARRYRDLSREITRAEALLMHLTWRDAYAAAEAEEARLREVLVRLGEATRAEAASLRAEAEAAAQLLPLREADGKASALLARLRIEAENFEREAERQTTRASELEDRIAQLERDLAREEALKTEAVDTIARLEQEIHAIEGEETNAETSALSAEVDLKDAAAALEATEAELSRLTAAVAQERAQRDSAQSTLTQARQRVERVKTQLETLDRQASEIGGGGNDAADHERVLADVARLGELIADIEQRTSDAEMRHEGLAETVTERREAASQSRMTANALKTERETLARLLVPDSGDYPAIVDSVRVAPGFEAALGAALGDDLDAPADSAAAVHWLLIEGDDNDPPLPEGVDPLDAHVKAPPELQRRLRQIGVVASDAGADLQPYLRPGQRLVSREGDLWRWDGFVAASHGMTAAAQRLSQRNRLTALAQEETQAREQAERDAAAEVQAAALLRDVQGEEQRLRQDWRNAQNELSAAQATLQKIDRRRREIESKLAAIAGARTSSERDLEEAESRAAEAAAVAERFSDSAIAALEEERSAILVKAQGERAHVADLRASVAALTRARQERAHKRASLASDLERWRTRLAGSGEQMSALSGRRDEARVELETLAGLPAQIEARRQKLLDGLTEAERQQKEASDALQRGDAARTDAASALREAQGDVGAAREDRARIEAKLEAGRNRCQEEAHRIHETFNVTPEACLSLAELGEGDALPALADVDRQWNRLKADRERLGGVNLQADEDLEQLSDQFTSMESERGDVEQAIAKLRGGIGQLNREGRKRLNEAFQTVDGHFQRLFGTLFGGGEARLEMVQSEDDPLEGGLEIIARPPGKKPATLSLLSGGEQTLTALSLIFAVFLTNPSPICVLDEVDAPLDDANVDRFCTLMEKMAEETATRFLVITHHPMTMTRMQRLFGVTMAEKGVSQLVSVDLQTAQEFREAS</sequence>
<evidence type="ECO:0000256" key="1">
    <source>
        <dbReference type="ARBA" id="ARBA00022490"/>
    </source>
</evidence>
<evidence type="ECO:0000256" key="2">
    <source>
        <dbReference type="ARBA" id="ARBA00022741"/>
    </source>
</evidence>
<protein>
    <recommendedName>
        <fullName evidence="6">Chromosome partition protein Smc</fullName>
    </recommendedName>
</protein>
<evidence type="ECO:0000256" key="4">
    <source>
        <dbReference type="ARBA" id="ARBA00023054"/>
    </source>
</evidence>
<dbReference type="SUPFAM" id="SSF52540">
    <property type="entry name" value="P-loop containing nucleoside triphosphate hydrolases"/>
    <property type="match status" value="1"/>
</dbReference>
<feature type="domain" description="RecF/RecN/SMC N-terminal" evidence="8">
    <location>
        <begin position="3"/>
        <end position="1137"/>
    </location>
</feature>
<evidence type="ECO:0000259" key="8">
    <source>
        <dbReference type="Pfam" id="PF02463"/>
    </source>
</evidence>
<dbReference type="NCBIfam" id="TIGR02168">
    <property type="entry name" value="SMC_prok_B"/>
    <property type="match status" value="1"/>
</dbReference>
<evidence type="ECO:0000256" key="5">
    <source>
        <dbReference type="ARBA" id="ARBA00023125"/>
    </source>
</evidence>
<dbReference type="HAMAP" id="MF_01894">
    <property type="entry name" value="Smc_prok"/>
    <property type="match status" value="1"/>
</dbReference>
<evidence type="ECO:0000256" key="6">
    <source>
        <dbReference type="HAMAP-Rule" id="MF_01894"/>
    </source>
</evidence>
<feature type="coiled-coil region" evidence="6">
    <location>
        <begin position="170"/>
        <end position="218"/>
    </location>
</feature>
<gene>
    <name evidence="6" type="primary">smc</name>
    <name evidence="9" type="ORF">SAMN04488061_1805</name>
</gene>
<comment type="function">
    <text evidence="6">Required for chromosome condensation and partitioning.</text>
</comment>
<dbReference type="SUPFAM" id="SSF90257">
    <property type="entry name" value="Myosin rod fragments"/>
    <property type="match status" value="1"/>
</dbReference>
<feature type="coiled-coil region" evidence="6">
    <location>
        <begin position="950"/>
        <end position="977"/>
    </location>
</feature>
<dbReference type="InterPro" id="IPR027417">
    <property type="entry name" value="P-loop_NTPase"/>
</dbReference>
<comment type="caution">
    <text evidence="9">The sequence shown here is derived from an EMBL/GenBank/DDBJ whole genome shotgun (WGS) entry which is preliminary data.</text>
</comment>
<keyword evidence="4 6" id="KW-0175">Coiled coil</keyword>
<keyword evidence="5 6" id="KW-0238">DNA-binding</keyword>
<evidence type="ECO:0000256" key="7">
    <source>
        <dbReference type="SAM" id="MobiDB-lite"/>
    </source>
</evidence>
<evidence type="ECO:0000313" key="10">
    <source>
        <dbReference type="Proteomes" id="UP000198795"/>
    </source>
</evidence>
<dbReference type="Gene3D" id="3.40.50.300">
    <property type="entry name" value="P-loop containing nucleotide triphosphate hydrolases"/>
    <property type="match status" value="2"/>
</dbReference>
<comment type="domain">
    <text evidence="6">Contains large globular domains required for ATP hydrolysis at each terminus and a third globular domain forming a flexible hinge near the middle of the molecule. These domains are separated by coiled-coil structures.</text>
</comment>
<comment type="subcellular location">
    <subcellularLocation>
        <location evidence="6">Cytoplasm</location>
    </subcellularLocation>
</comment>
<evidence type="ECO:0000313" key="9">
    <source>
        <dbReference type="EMBL" id="SDO84570.1"/>
    </source>
</evidence>
<dbReference type="InterPro" id="IPR003395">
    <property type="entry name" value="RecF/RecN/SMC_N"/>
</dbReference>
<comment type="similarity">
    <text evidence="6">Belongs to the SMC family.</text>
</comment>
<dbReference type="InterPro" id="IPR011890">
    <property type="entry name" value="SMC_prok"/>
</dbReference>
<feature type="coiled-coil region" evidence="6">
    <location>
        <begin position="633"/>
        <end position="740"/>
    </location>
</feature>
<comment type="subunit">
    <text evidence="6">Homodimer.</text>
</comment>
<dbReference type="InterPro" id="IPR024704">
    <property type="entry name" value="SMC"/>
</dbReference>
<name>A0A1H0MWS2_9HYPH</name>
<keyword evidence="1 6" id="KW-0963">Cytoplasm</keyword>
<organism evidence="9 10">
    <name type="scientific">Filomicrobium insigne</name>
    <dbReference type="NCBI Taxonomy" id="418854"/>
    <lineage>
        <taxon>Bacteria</taxon>
        <taxon>Pseudomonadati</taxon>
        <taxon>Pseudomonadota</taxon>
        <taxon>Alphaproteobacteria</taxon>
        <taxon>Hyphomicrobiales</taxon>
        <taxon>Hyphomicrobiaceae</taxon>
        <taxon>Filomicrobium</taxon>
    </lineage>
</organism>
<reference evidence="9 10" key="1">
    <citation type="submission" date="2016-10" db="EMBL/GenBank/DDBJ databases">
        <authorList>
            <person name="Varghese N."/>
            <person name="Submissions S."/>
        </authorList>
    </citation>
    <scope>NUCLEOTIDE SEQUENCE [LARGE SCALE GENOMIC DNA]</scope>
    <source>
        <strain evidence="9 10">CGMCC 1.6497</strain>
    </source>
</reference>
<dbReference type="CDD" id="cd03278">
    <property type="entry name" value="ABC_SMC_barmotin"/>
    <property type="match status" value="1"/>
</dbReference>
<dbReference type="EMBL" id="FNJC01000002">
    <property type="protein sequence ID" value="SDO84570.1"/>
    <property type="molecule type" value="Genomic_DNA"/>
</dbReference>
<feature type="region of interest" description="Disordered" evidence="7">
    <location>
        <begin position="842"/>
        <end position="879"/>
    </location>
</feature>
<proteinExistence type="inferred from homology"/>
<feature type="coiled-coil region" evidence="6">
    <location>
        <begin position="293"/>
        <end position="425"/>
    </location>
</feature>
<dbReference type="RefSeq" id="WP_090228119.1">
    <property type="nucleotide sequence ID" value="NZ_FNJC01000002.1"/>
</dbReference>
<feature type="compositionally biased region" description="Basic and acidic residues" evidence="7">
    <location>
        <begin position="842"/>
        <end position="851"/>
    </location>
</feature>
<feature type="binding site" evidence="6">
    <location>
        <begin position="32"/>
        <end position="39"/>
    </location>
    <ligand>
        <name>ATP</name>
        <dbReference type="ChEBI" id="CHEBI:30616"/>
    </ligand>
</feature>
<evidence type="ECO:0000256" key="3">
    <source>
        <dbReference type="ARBA" id="ARBA00022840"/>
    </source>
</evidence>